<feature type="non-terminal residue" evidence="5">
    <location>
        <position position="280"/>
    </location>
</feature>
<dbReference type="PRINTS" id="PR00457">
    <property type="entry name" value="ANPEROXIDASE"/>
</dbReference>
<dbReference type="GO" id="GO:0006979">
    <property type="term" value="P:response to oxidative stress"/>
    <property type="evidence" value="ECO:0007669"/>
    <property type="project" value="InterPro"/>
</dbReference>
<reference evidence="5" key="1">
    <citation type="submission" date="2015-11" db="EMBL/GenBank/DDBJ databases">
        <title>De novo transcriptome assembly of four potential Pierce s Disease insect vectors from Arizona vineyards.</title>
        <authorList>
            <person name="Tassone E.E."/>
        </authorList>
    </citation>
    <scope>NUCLEOTIDE SEQUENCE</scope>
</reference>
<name>A0A1B6FBP8_9HEMI</name>
<dbReference type="Pfam" id="PF03098">
    <property type="entry name" value="An_peroxidase"/>
    <property type="match status" value="2"/>
</dbReference>
<dbReference type="AlphaFoldDB" id="A0A1B6FBP8"/>
<evidence type="ECO:0000256" key="4">
    <source>
        <dbReference type="ARBA" id="ARBA00023180"/>
    </source>
</evidence>
<evidence type="ECO:0000256" key="3">
    <source>
        <dbReference type="ARBA" id="ARBA00022559"/>
    </source>
</evidence>
<evidence type="ECO:0000256" key="1">
    <source>
        <dbReference type="ARBA" id="ARBA00004613"/>
    </source>
</evidence>
<evidence type="ECO:0000313" key="5">
    <source>
        <dbReference type="EMBL" id="JAS47544.1"/>
    </source>
</evidence>
<dbReference type="GO" id="GO:0005576">
    <property type="term" value="C:extracellular region"/>
    <property type="evidence" value="ECO:0007669"/>
    <property type="project" value="UniProtKB-SubCell"/>
</dbReference>
<gene>
    <name evidence="5" type="ORF">g.36996</name>
</gene>
<dbReference type="SUPFAM" id="SSF48113">
    <property type="entry name" value="Heme-dependent peroxidases"/>
    <property type="match status" value="1"/>
</dbReference>
<evidence type="ECO:0000256" key="2">
    <source>
        <dbReference type="ARBA" id="ARBA00022525"/>
    </source>
</evidence>
<comment type="subcellular location">
    <subcellularLocation>
        <location evidence="1">Secreted</location>
    </subcellularLocation>
</comment>
<feature type="non-terminal residue" evidence="5">
    <location>
        <position position="1"/>
    </location>
</feature>
<keyword evidence="3" id="KW-0560">Oxidoreductase</keyword>
<dbReference type="InterPro" id="IPR019791">
    <property type="entry name" value="Haem_peroxidase_animal"/>
</dbReference>
<dbReference type="InterPro" id="IPR010255">
    <property type="entry name" value="Haem_peroxidase_sf"/>
</dbReference>
<dbReference type="PANTHER" id="PTHR11475:SF4">
    <property type="entry name" value="CHORION PEROXIDASE"/>
    <property type="match status" value="1"/>
</dbReference>
<dbReference type="GO" id="GO:0020037">
    <property type="term" value="F:heme binding"/>
    <property type="evidence" value="ECO:0007669"/>
    <property type="project" value="InterPro"/>
</dbReference>
<protein>
    <submittedName>
        <fullName evidence="5">Uncharacterized protein</fullName>
    </submittedName>
</protein>
<sequence>FARSLRWYHRFCYFKVINIKISRDSRDDHYGDSILKSVNILRFRVRTHCECLYTVTDQYNLWCAMNLLISFLFLGLLSGCLCHEPCSVSKYRAADGGCNNARHADWGSSHTPYLRLLPAQYDWENGPPPPAEAVVKAVVEAGGGHHPHVTSLLPLWGDLLRRDLSQPYKSDKGVILNAQSGFLDGSGFYGTTLEEQQKLRGEGGRLNLSACSECRKVGSGLGVLYTTLLLEHNRLVTQFASLNPHWSADTLYLEARRLLAAQLQHITYAEFLPTLLGEAV</sequence>
<keyword evidence="2" id="KW-0964">Secreted</keyword>
<dbReference type="Gene3D" id="1.10.640.10">
    <property type="entry name" value="Haem peroxidase domain superfamily, animal type"/>
    <property type="match status" value="1"/>
</dbReference>
<dbReference type="GO" id="GO:0004601">
    <property type="term" value="F:peroxidase activity"/>
    <property type="evidence" value="ECO:0007669"/>
    <property type="project" value="UniProtKB-KW"/>
</dbReference>
<keyword evidence="3" id="KW-0575">Peroxidase</keyword>
<proteinExistence type="predicted"/>
<keyword evidence="4" id="KW-0325">Glycoprotein</keyword>
<dbReference type="InterPro" id="IPR037120">
    <property type="entry name" value="Haem_peroxidase_sf_animal"/>
</dbReference>
<dbReference type="PROSITE" id="PS50292">
    <property type="entry name" value="PEROXIDASE_3"/>
    <property type="match status" value="1"/>
</dbReference>
<accession>A0A1B6FBP8</accession>
<organism evidence="5">
    <name type="scientific">Cuerna arida</name>
    <dbReference type="NCBI Taxonomy" id="1464854"/>
    <lineage>
        <taxon>Eukaryota</taxon>
        <taxon>Metazoa</taxon>
        <taxon>Ecdysozoa</taxon>
        <taxon>Arthropoda</taxon>
        <taxon>Hexapoda</taxon>
        <taxon>Insecta</taxon>
        <taxon>Pterygota</taxon>
        <taxon>Neoptera</taxon>
        <taxon>Paraneoptera</taxon>
        <taxon>Hemiptera</taxon>
        <taxon>Auchenorrhyncha</taxon>
        <taxon>Membracoidea</taxon>
        <taxon>Cicadellidae</taxon>
        <taxon>Cicadellinae</taxon>
        <taxon>Proconiini</taxon>
        <taxon>Cuerna</taxon>
    </lineage>
</organism>
<dbReference type="PANTHER" id="PTHR11475">
    <property type="entry name" value="OXIDASE/PEROXIDASE"/>
    <property type="match status" value="1"/>
</dbReference>
<dbReference type="EMBL" id="GECZ01022225">
    <property type="protein sequence ID" value="JAS47544.1"/>
    <property type="molecule type" value="Transcribed_RNA"/>
</dbReference>